<accession>A0ACA9R922</accession>
<name>A0ACA9R922_9GLOM</name>
<comment type="caution">
    <text evidence="1">The sequence shown here is derived from an EMBL/GenBank/DDBJ whole genome shotgun (WGS) entry which is preliminary data.</text>
</comment>
<reference evidence="1" key="1">
    <citation type="submission" date="2021-06" db="EMBL/GenBank/DDBJ databases">
        <authorList>
            <person name="Kallberg Y."/>
            <person name="Tangrot J."/>
            <person name="Rosling A."/>
        </authorList>
    </citation>
    <scope>NUCLEOTIDE SEQUENCE</scope>
    <source>
        <strain evidence="1">MA461A</strain>
    </source>
</reference>
<protein>
    <submittedName>
        <fullName evidence="1">18918_t:CDS:1</fullName>
    </submittedName>
</protein>
<dbReference type="Proteomes" id="UP000789920">
    <property type="component" value="Unassembled WGS sequence"/>
</dbReference>
<organism evidence="1 2">
    <name type="scientific">Racocetra persica</name>
    <dbReference type="NCBI Taxonomy" id="160502"/>
    <lineage>
        <taxon>Eukaryota</taxon>
        <taxon>Fungi</taxon>
        <taxon>Fungi incertae sedis</taxon>
        <taxon>Mucoromycota</taxon>
        <taxon>Glomeromycotina</taxon>
        <taxon>Glomeromycetes</taxon>
        <taxon>Diversisporales</taxon>
        <taxon>Gigasporaceae</taxon>
        <taxon>Racocetra</taxon>
    </lineage>
</organism>
<evidence type="ECO:0000313" key="1">
    <source>
        <dbReference type="EMBL" id="CAG8782658.1"/>
    </source>
</evidence>
<proteinExistence type="predicted"/>
<keyword evidence="2" id="KW-1185">Reference proteome</keyword>
<dbReference type="EMBL" id="CAJVQC010046215">
    <property type="protein sequence ID" value="CAG8782658.1"/>
    <property type="molecule type" value="Genomic_DNA"/>
</dbReference>
<gene>
    <name evidence="1" type="ORF">RPERSI_LOCUS17827</name>
</gene>
<feature type="non-terminal residue" evidence="1">
    <location>
        <position position="175"/>
    </location>
</feature>
<evidence type="ECO:0000313" key="2">
    <source>
        <dbReference type="Proteomes" id="UP000789920"/>
    </source>
</evidence>
<sequence>MGYQTLDIALLFKNNLVPLKSSILITDTLSAQGNFLIHHFIVNQLKADKHVVLVGLSQLFNHYLNIGKKLGVNLTSASQKGHFSFIDGLTSLTPNSPTASPLPTAVLTPLSVTNCTKETLLNFYNTIKTIITTHHASADSNVLLIFDDLSVLIYSGFKICDVLEFWGACRVLIEK</sequence>